<reference evidence="2" key="1">
    <citation type="journal article" date="2020" name="Stud. Mycol.">
        <title>101 Dothideomycetes genomes: A test case for predicting lifestyles and emergence of pathogens.</title>
        <authorList>
            <person name="Haridas S."/>
            <person name="Albert R."/>
            <person name="Binder M."/>
            <person name="Bloem J."/>
            <person name="LaButti K."/>
            <person name="Salamov A."/>
            <person name="Andreopoulos B."/>
            <person name="Baker S."/>
            <person name="Barry K."/>
            <person name="Bills G."/>
            <person name="Bluhm B."/>
            <person name="Cannon C."/>
            <person name="Castanera R."/>
            <person name="Culley D."/>
            <person name="Daum C."/>
            <person name="Ezra D."/>
            <person name="Gonzalez J."/>
            <person name="Henrissat B."/>
            <person name="Kuo A."/>
            <person name="Liang C."/>
            <person name="Lipzen A."/>
            <person name="Lutzoni F."/>
            <person name="Magnuson J."/>
            <person name="Mondo S."/>
            <person name="Nolan M."/>
            <person name="Ohm R."/>
            <person name="Pangilinan J."/>
            <person name="Park H.-J."/>
            <person name="Ramirez L."/>
            <person name="Alfaro M."/>
            <person name="Sun H."/>
            <person name="Tritt A."/>
            <person name="Yoshinaga Y."/>
            <person name="Zwiers L.-H."/>
            <person name="Turgeon B."/>
            <person name="Goodwin S."/>
            <person name="Spatafora J."/>
            <person name="Crous P."/>
            <person name="Grigoriev I."/>
        </authorList>
    </citation>
    <scope>NUCLEOTIDE SEQUENCE [LARGE SCALE GENOMIC DNA]</scope>
    <source>
        <strain evidence="2">CBS 304.66</strain>
    </source>
</reference>
<gene>
    <name evidence="1" type="ORF">CC78DRAFT_114198</name>
</gene>
<name>A0A9P4JX02_9PLEO</name>
<dbReference type="AlphaFoldDB" id="A0A9P4JX02"/>
<organism evidence="1 2">
    <name type="scientific">Lojkania enalia</name>
    <dbReference type="NCBI Taxonomy" id="147567"/>
    <lineage>
        <taxon>Eukaryota</taxon>
        <taxon>Fungi</taxon>
        <taxon>Dikarya</taxon>
        <taxon>Ascomycota</taxon>
        <taxon>Pezizomycotina</taxon>
        <taxon>Dothideomycetes</taxon>
        <taxon>Pleosporomycetidae</taxon>
        <taxon>Pleosporales</taxon>
        <taxon>Pleosporales incertae sedis</taxon>
        <taxon>Lojkania</taxon>
    </lineage>
</organism>
<sequence length="135" mass="15026">MQEVLLHSRPVPVPINEHVIYRCQRLRRKYENQALGAHSVKILSLSAGLVSYFDRGNVQLDHEIARSFFTNSTLALSIQEWATTTESQVPSIAGVEYYPEYSLASSTAAQYASMARQSGLPIGSCFCNLPHDEPP</sequence>
<comment type="caution">
    <text evidence="1">The sequence shown here is derived from an EMBL/GenBank/DDBJ whole genome shotgun (WGS) entry which is preliminary data.</text>
</comment>
<dbReference type="EMBL" id="ML986760">
    <property type="protein sequence ID" value="KAF2258502.1"/>
    <property type="molecule type" value="Genomic_DNA"/>
</dbReference>
<protein>
    <submittedName>
        <fullName evidence="1">Uncharacterized protein</fullName>
    </submittedName>
</protein>
<dbReference type="Proteomes" id="UP000800093">
    <property type="component" value="Unassembled WGS sequence"/>
</dbReference>
<accession>A0A9P4JX02</accession>
<proteinExistence type="predicted"/>
<evidence type="ECO:0000313" key="1">
    <source>
        <dbReference type="EMBL" id="KAF2258502.1"/>
    </source>
</evidence>
<keyword evidence="2" id="KW-1185">Reference proteome</keyword>
<evidence type="ECO:0000313" key="2">
    <source>
        <dbReference type="Proteomes" id="UP000800093"/>
    </source>
</evidence>